<keyword evidence="4 7" id="KW-1133">Transmembrane helix</keyword>
<evidence type="ECO:0000256" key="3">
    <source>
        <dbReference type="ARBA" id="ARBA00022692"/>
    </source>
</evidence>
<evidence type="ECO:0000256" key="7">
    <source>
        <dbReference type="SAM" id="Phobius"/>
    </source>
</evidence>
<dbReference type="Pfam" id="PF12704">
    <property type="entry name" value="MacB_PCD"/>
    <property type="match status" value="1"/>
</dbReference>
<dbReference type="OrthoDB" id="9770036at2"/>
<evidence type="ECO:0008006" key="12">
    <source>
        <dbReference type="Google" id="ProtNLM"/>
    </source>
</evidence>
<evidence type="ECO:0000259" key="8">
    <source>
        <dbReference type="Pfam" id="PF02687"/>
    </source>
</evidence>
<keyword evidence="11" id="KW-1185">Reference proteome</keyword>
<evidence type="ECO:0000313" key="10">
    <source>
        <dbReference type="EMBL" id="AVP97149.1"/>
    </source>
</evidence>
<dbReference type="RefSeq" id="WP_106891073.1">
    <property type="nucleotide sequence ID" value="NZ_CP027860.1"/>
</dbReference>
<name>A0A2P1PQN7_9GAMM</name>
<feature type="domain" description="MacB-like periplasmic core" evidence="9">
    <location>
        <begin position="19"/>
        <end position="212"/>
    </location>
</feature>
<keyword evidence="3 7" id="KW-0812">Transmembrane</keyword>
<keyword evidence="5 7" id="KW-0472">Membrane</keyword>
<organism evidence="10 11">
    <name type="scientific">Ahniella affigens</name>
    <dbReference type="NCBI Taxonomy" id="2021234"/>
    <lineage>
        <taxon>Bacteria</taxon>
        <taxon>Pseudomonadati</taxon>
        <taxon>Pseudomonadota</taxon>
        <taxon>Gammaproteobacteria</taxon>
        <taxon>Lysobacterales</taxon>
        <taxon>Rhodanobacteraceae</taxon>
        <taxon>Ahniella</taxon>
    </lineage>
</organism>
<dbReference type="PANTHER" id="PTHR30572">
    <property type="entry name" value="MEMBRANE COMPONENT OF TRANSPORTER-RELATED"/>
    <property type="match status" value="1"/>
</dbReference>
<dbReference type="EMBL" id="CP027860">
    <property type="protein sequence ID" value="AVP97149.1"/>
    <property type="molecule type" value="Genomic_DNA"/>
</dbReference>
<comment type="similarity">
    <text evidence="6">Belongs to the ABC-4 integral membrane protein family.</text>
</comment>
<dbReference type="InterPro" id="IPR025857">
    <property type="entry name" value="MacB_PCD"/>
</dbReference>
<evidence type="ECO:0000313" key="11">
    <source>
        <dbReference type="Proteomes" id="UP000241074"/>
    </source>
</evidence>
<dbReference type="PANTHER" id="PTHR30572:SF4">
    <property type="entry name" value="ABC TRANSPORTER PERMEASE YTRF"/>
    <property type="match status" value="1"/>
</dbReference>
<dbReference type="GO" id="GO:0005886">
    <property type="term" value="C:plasma membrane"/>
    <property type="evidence" value="ECO:0007669"/>
    <property type="project" value="UniProtKB-SubCell"/>
</dbReference>
<evidence type="ECO:0000256" key="2">
    <source>
        <dbReference type="ARBA" id="ARBA00022475"/>
    </source>
</evidence>
<gene>
    <name evidence="10" type="ORF">C7S18_08060</name>
</gene>
<dbReference type="Proteomes" id="UP000241074">
    <property type="component" value="Chromosome"/>
</dbReference>
<evidence type="ECO:0000256" key="5">
    <source>
        <dbReference type="ARBA" id="ARBA00023136"/>
    </source>
</evidence>
<sequence>MNELPVILRALLRNRSSALLTVFQVALTLAVLVNVFAASDGYRAAIAQPMGIPESELLALTNEWFDSEGQAPATGAEALHRDRILRDMDLLKQIPGVREVSVTNGFPLSDAAPVRAVRLERDSETALSGTFYIGDRSFLKTLGLELVSGRDFSDAEIQWSSDPNLSEGAPVVIIAQALSDKLFPDGNALNQQITIGDRLLTIVGVVKRLPGLHPLWSNVEMSMIVPGVRAQPMSRYLLRVDPMQLDEVAMLAEQRLYEANPESMITVEGLVEIKKRTLSVAMSTVTVLTAVCVLLLLVTALGCYGQTTFTVAKRTREIGVRRAIGSTKTQVVTNFLIENWLMTTAGLIVGVLLTYMLNIVLVQGLGAAKVDFSMIAPGIVFLWVLGLFAAFLPSLRASRVPPALATRSA</sequence>
<feature type="transmembrane region" description="Helical" evidence="7">
    <location>
        <begin position="340"/>
        <end position="362"/>
    </location>
</feature>
<feature type="domain" description="ABC3 transporter permease C-terminal" evidence="8">
    <location>
        <begin position="291"/>
        <end position="402"/>
    </location>
</feature>
<dbReference type="KEGG" id="xba:C7S18_08060"/>
<dbReference type="InterPro" id="IPR003838">
    <property type="entry name" value="ABC3_permease_C"/>
</dbReference>
<proteinExistence type="inferred from homology"/>
<evidence type="ECO:0000256" key="1">
    <source>
        <dbReference type="ARBA" id="ARBA00004651"/>
    </source>
</evidence>
<dbReference type="InterPro" id="IPR050250">
    <property type="entry name" value="Macrolide_Exporter_MacB"/>
</dbReference>
<dbReference type="GO" id="GO:0022857">
    <property type="term" value="F:transmembrane transporter activity"/>
    <property type="evidence" value="ECO:0007669"/>
    <property type="project" value="TreeGrafter"/>
</dbReference>
<protein>
    <recommendedName>
        <fullName evidence="12">ABC transporter permease</fullName>
    </recommendedName>
</protein>
<evidence type="ECO:0000256" key="6">
    <source>
        <dbReference type="ARBA" id="ARBA00038076"/>
    </source>
</evidence>
<feature type="transmembrane region" description="Helical" evidence="7">
    <location>
        <begin position="374"/>
        <end position="392"/>
    </location>
</feature>
<dbReference type="Pfam" id="PF02687">
    <property type="entry name" value="FtsX"/>
    <property type="match status" value="1"/>
</dbReference>
<reference evidence="10 11" key="1">
    <citation type="submission" date="2018-03" db="EMBL/GenBank/DDBJ databases">
        <title>Ahniella affigens gen. nov., sp. nov., a gammaproteobacterium isolated from sandy soil near a stream.</title>
        <authorList>
            <person name="Ko Y."/>
            <person name="Kim J.-H."/>
        </authorList>
    </citation>
    <scope>NUCLEOTIDE SEQUENCE [LARGE SCALE GENOMIC DNA]</scope>
    <source>
        <strain evidence="10 11">D13</strain>
    </source>
</reference>
<keyword evidence="2" id="KW-1003">Cell membrane</keyword>
<accession>A0A2P1PQN7</accession>
<evidence type="ECO:0000259" key="9">
    <source>
        <dbReference type="Pfam" id="PF12704"/>
    </source>
</evidence>
<reference evidence="10 11" key="2">
    <citation type="submission" date="2018-03" db="EMBL/GenBank/DDBJ databases">
        <authorList>
            <person name="Keele B.F."/>
        </authorList>
    </citation>
    <scope>NUCLEOTIDE SEQUENCE [LARGE SCALE GENOMIC DNA]</scope>
    <source>
        <strain evidence="10 11">D13</strain>
    </source>
</reference>
<dbReference type="AlphaFoldDB" id="A0A2P1PQN7"/>
<comment type="subcellular location">
    <subcellularLocation>
        <location evidence="1">Cell membrane</location>
        <topology evidence="1">Multi-pass membrane protein</topology>
    </subcellularLocation>
</comment>
<feature type="transmembrane region" description="Helical" evidence="7">
    <location>
        <begin position="280"/>
        <end position="304"/>
    </location>
</feature>
<evidence type="ECO:0000256" key="4">
    <source>
        <dbReference type="ARBA" id="ARBA00022989"/>
    </source>
</evidence>